<accession>A0ABT5VL15</accession>
<dbReference type="RefSeq" id="WP_275119553.1">
    <property type="nucleotide sequence ID" value="NZ_JAOTPO010000012.1"/>
</dbReference>
<dbReference type="EMBL" id="JAOTPO010000012">
    <property type="protein sequence ID" value="MDE5414944.1"/>
    <property type="molecule type" value="Genomic_DNA"/>
</dbReference>
<organism evidence="1 2">
    <name type="scientific">Alkalihalobacterium chitinilyticum</name>
    <dbReference type="NCBI Taxonomy" id="2980103"/>
    <lineage>
        <taxon>Bacteria</taxon>
        <taxon>Bacillati</taxon>
        <taxon>Bacillota</taxon>
        <taxon>Bacilli</taxon>
        <taxon>Bacillales</taxon>
        <taxon>Bacillaceae</taxon>
        <taxon>Alkalihalobacterium</taxon>
    </lineage>
</organism>
<reference evidence="1" key="1">
    <citation type="submission" date="2024-05" db="EMBL/GenBank/DDBJ databases">
        <title>Alkalihalobacillus sp. strain MEB203 novel alkaliphilic bacterium from Lonar Lake, India.</title>
        <authorList>
            <person name="Joshi A."/>
            <person name="Thite S."/>
            <person name="Mengade P."/>
        </authorList>
    </citation>
    <scope>NUCLEOTIDE SEQUENCE</scope>
    <source>
        <strain evidence="1">MEB 203</strain>
    </source>
</reference>
<proteinExistence type="predicted"/>
<sequence length="82" mass="9291">MDHICPICNGFEMIRAACDRCGCTLEDKGRLMDYFDDYSAYLEIDDMKKSNTISNDLQNNQCPHTLSCPNCGTNSIMLVGEW</sequence>
<evidence type="ECO:0008006" key="3">
    <source>
        <dbReference type="Google" id="ProtNLM"/>
    </source>
</evidence>
<name>A0ABT5VL15_9BACI</name>
<evidence type="ECO:0000313" key="1">
    <source>
        <dbReference type="EMBL" id="MDE5414944.1"/>
    </source>
</evidence>
<comment type="caution">
    <text evidence="1">The sequence shown here is derived from an EMBL/GenBank/DDBJ whole genome shotgun (WGS) entry which is preliminary data.</text>
</comment>
<evidence type="ECO:0000313" key="2">
    <source>
        <dbReference type="Proteomes" id="UP001148125"/>
    </source>
</evidence>
<protein>
    <recommendedName>
        <fullName evidence="3">Transcription factor zinc-finger domain-containing protein</fullName>
    </recommendedName>
</protein>
<dbReference type="Proteomes" id="UP001148125">
    <property type="component" value="Unassembled WGS sequence"/>
</dbReference>
<keyword evidence="2" id="KW-1185">Reference proteome</keyword>
<gene>
    <name evidence="1" type="ORF">N7Z68_16405</name>
</gene>